<proteinExistence type="predicted"/>
<protein>
    <submittedName>
        <fullName evidence="1">Uncharacterized protein</fullName>
    </submittedName>
</protein>
<comment type="caution">
    <text evidence="1">The sequence shown here is derived from an EMBL/GenBank/DDBJ whole genome shotgun (WGS) entry which is preliminary data.</text>
</comment>
<dbReference type="EMBL" id="CAXAMM010025558">
    <property type="protein sequence ID" value="CAK9057261.1"/>
    <property type="molecule type" value="Genomic_DNA"/>
</dbReference>
<accession>A0ABP0N0Z0</accession>
<keyword evidence="2" id="KW-1185">Reference proteome</keyword>
<sequence length="196" mass="21997">MVYDVWGSSVLGTLHGDLRVTNSPARSVPSVTVARRDYAVLPFAKPSDETIGMDMVKAFDDHWIEIPPGWKAYEVGEEFEELVLPKVIAAHSWGTDMVMVRRGKKWPGWRTGIQGGEGAGRRLCSHVDWFETDPAGRRCVFRGEDTQRAPSKKLDPLWQSFGGRVLLERISEEEQLQIFKALLLSEASALWGRSPS</sequence>
<dbReference type="Proteomes" id="UP001642464">
    <property type="component" value="Unassembled WGS sequence"/>
</dbReference>
<gene>
    <name evidence="1" type="ORF">SCF082_LOCUS30756</name>
</gene>
<evidence type="ECO:0000313" key="1">
    <source>
        <dbReference type="EMBL" id="CAK9057261.1"/>
    </source>
</evidence>
<name>A0ABP0N0Z0_9DINO</name>
<evidence type="ECO:0000313" key="2">
    <source>
        <dbReference type="Proteomes" id="UP001642464"/>
    </source>
</evidence>
<organism evidence="1 2">
    <name type="scientific">Durusdinium trenchii</name>
    <dbReference type="NCBI Taxonomy" id="1381693"/>
    <lineage>
        <taxon>Eukaryota</taxon>
        <taxon>Sar</taxon>
        <taxon>Alveolata</taxon>
        <taxon>Dinophyceae</taxon>
        <taxon>Suessiales</taxon>
        <taxon>Symbiodiniaceae</taxon>
        <taxon>Durusdinium</taxon>
    </lineage>
</organism>
<reference evidence="1 2" key="1">
    <citation type="submission" date="2024-02" db="EMBL/GenBank/DDBJ databases">
        <authorList>
            <person name="Chen Y."/>
            <person name="Shah S."/>
            <person name="Dougan E. K."/>
            <person name="Thang M."/>
            <person name="Chan C."/>
        </authorList>
    </citation>
    <scope>NUCLEOTIDE SEQUENCE [LARGE SCALE GENOMIC DNA]</scope>
</reference>